<dbReference type="PANTHER" id="PTHR11236:SF49">
    <property type="entry name" value="ANTHRANILATE SYNTHASE COMPONENT 1"/>
    <property type="match status" value="1"/>
</dbReference>
<keyword evidence="6 10" id="KW-0456">Lyase</keyword>
<protein>
    <recommendedName>
        <fullName evidence="3">anthranilate synthase</fullName>
        <ecNumber evidence="3">4.1.3.27</ecNumber>
    </recommendedName>
</protein>
<dbReference type="RefSeq" id="WP_123930416.1">
    <property type="nucleotide sequence ID" value="NZ_CP033896.1"/>
</dbReference>
<sequence>MTDDQVTIQPVFAAATIAHSADAAKLFAWVGGTKSTDTVLLESADIASKNSLQSLLVVKSSLRITCRGQQVTVTPLTRSGEHIAAYLDGKLIAAGISRSTTATDLAGGTAPFGQVYCYDFPAVEEVDERKRLTATSTLLPLKLLQHDEALRDEQQQWPLIAGGFAFDYLETFETLHEVPQQANTFPDYQFMLAEIVIGINYETQQAVIRATGVDAYADELTDSVTTLAAKCAEFAAQQPATETAPDASSSAAQSADDASILEVSATMSDATFCDHVRRLKGHIDAGDVYQAMPSRGFVTTCPDAFAAYGQLKLSNPSPYMFYVRGIAEGEVYELFGASPESSLKYSADTNQVELYPIAGTMPRGLDASGQINHELDIRAELALRTDAKELAEHTMLVDLARNDLARVARPRTRQVAELLKVDRYSRVIHLVSRVTAQLSDDLDALDAYRACMNMGTLTGAPKIMATNLLRDTEQQRRGTYGGAVGYLKGNGDMDTCIVIRSAFVTGGQALVQAGAGVVRDSIPQREADESLHKAWAVLAALAAAQGKTLHVTR</sequence>
<evidence type="ECO:0000256" key="6">
    <source>
        <dbReference type="ARBA" id="ARBA00023239"/>
    </source>
</evidence>
<evidence type="ECO:0000313" key="11">
    <source>
        <dbReference type="Proteomes" id="UP000269019"/>
    </source>
</evidence>
<dbReference type="GO" id="GO:0046872">
    <property type="term" value="F:metal ion binding"/>
    <property type="evidence" value="ECO:0007669"/>
    <property type="project" value="UniProtKB-KW"/>
</dbReference>
<dbReference type="AlphaFoldDB" id="A0A3G6JDG6"/>
<accession>A0A3G6JDG6</accession>
<dbReference type="InterPro" id="IPR005801">
    <property type="entry name" value="ADC_synthase"/>
</dbReference>
<evidence type="ECO:0000256" key="7">
    <source>
        <dbReference type="ARBA" id="ARBA00047683"/>
    </source>
</evidence>
<keyword evidence="5" id="KW-0460">Magnesium</keyword>
<dbReference type="Pfam" id="PF00425">
    <property type="entry name" value="Chorismate_bind"/>
    <property type="match status" value="1"/>
</dbReference>
<dbReference type="InterPro" id="IPR015890">
    <property type="entry name" value="Chorismate_C"/>
</dbReference>
<evidence type="ECO:0000256" key="5">
    <source>
        <dbReference type="ARBA" id="ARBA00022842"/>
    </source>
</evidence>
<dbReference type="Proteomes" id="UP000269019">
    <property type="component" value="Chromosome"/>
</dbReference>
<evidence type="ECO:0000256" key="4">
    <source>
        <dbReference type="ARBA" id="ARBA00022723"/>
    </source>
</evidence>
<reference evidence="10 11" key="1">
    <citation type="submission" date="2018-11" db="EMBL/GenBank/DDBJ databases">
        <authorList>
            <person name="Kleinhagauer T."/>
            <person name="Glaeser S.P."/>
            <person name="Spergser J."/>
            <person name="Ruckert C."/>
            <person name="Kaempfer P."/>
            <person name="Busse H.-J."/>
        </authorList>
    </citation>
    <scope>NUCLEOTIDE SEQUENCE [LARGE SCALE GENOMIC DNA]</scope>
    <source>
        <strain evidence="10 11">200CH</strain>
    </source>
</reference>
<comment type="cofactor">
    <cofactor evidence="1">
        <name>Mg(2+)</name>
        <dbReference type="ChEBI" id="CHEBI:18420"/>
    </cofactor>
</comment>
<dbReference type="EMBL" id="CP033896">
    <property type="protein sequence ID" value="AZA14710.1"/>
    <property type="molecule type" value="Genomic_DNA"/>
</dbReference>
<keyword evidence="4" id="KW-0479">Metal-binding</keyword>
<dbReference type="PRINTS" id="PR00095">
    <property type="entry name" value="ANTSNTHASEI"/>
</dbReference>
<dbReference type="Pfam" id="PF04715">
    <property type="entry name" value="Anth_synt_I_N"/>
    <property type="match status" value="1"/>
</dbReference>
<evidence type="ECO:0000313" key="10">
    <source>
        <dbReference type="EMBL" id="AZA14710.1"/>
    </source>
</evidence>
<name>A0A3G6JDG6_9CORY</name>
<proteinExistence type="inferred from homology"/>
<evidence type="ECO:0000256" key="1">
    <source>
        <dbReference type="ARBA" id="ARBA00001946"/>
    </source>
</evidence>
<comment type="catalytic activity">
    <reaction evidence="7">
        <text>chorismate + L-glutamine = anthranilate + pyruvate + L-glutamate + H(+)</text>
        <dbReference type="Rhea" id="RHEA:21732"/>
        <dbReference type="ChEBI" id="CHEBI:15361"/>
        <dbReference type="ChEBI" id="CHEBI:15378"/>
        <dbReference type="ChEBI" id="CHEBI:16567"/>
        <dbReference type="ChEBI" id="CHEBI:29748"/>
        <dbReference type="ChEBI" id="CHEBI:29985"/>
        <dbReference type="ChEBI" id="CHEBI:58359"/>
        <dbReference type="EC" id="4.1.3.27"/>
    </reaction>
</comment>
<feature type="domain" description="Chorismate-utilising enzyme C-terminal" evidence="8">
    <location>
        <begin position="270"/>
        <end position="533"/>
    </location>
</feature>
<dbReference type="InterPro" id="IPR005257">
    <property type="entry name" value="Anth_synth_I_TrpE"/>
</dbReference>
<dbReference type="NCBIfam" id="NF010079">
    <property type="entry name" value="PRK13564.1"/>
    <property type="match status" value="1"/>
</dbReference>
<dbReference type="OrthoDB" id="3518032at2"/>
<evidence type="ECO:0000256" key="3">
    <source>
        <dbReference type="ARBA" id="ARBA00012266"/>
    </source>
</evidence>
<organism evidence="10 11">
    <name type="scientific">Corynebacterium choanae</name>
    <dbReference type="NCBI Taxonomy" id="1862358"/>
    <lineage>
        <taxon>Bacteria</taxon>
        <taxon>Bacillati</taxon>
        <taxon>Actinomycetota</taxon>
        <taxon>Actinomycetes</taxon>
        <taxon>Mycobacteriales</taxon>
        <taxon>Corynebacteriaceae</taxon>
        <taxon>Corynebacterium</taxon>
    </lineage>
</organism>
<dbReference type="GO" id="GO:0000162">
    <property type="term" value="P:L-tryptophan biosynthetic process"/>
    <property type="evidence" value="ECO:0007669"/>
    <property type="project" value="TreeGrafter"/>
</dbReference>
<evidence type="ECO:0000259" key="9">
    <source>
        <dbReference type="Pfam" id="PF04715"/>
    </source>
</evidence>
<dbReference type="SUPFAM" id="SSF56322">
    <property type="entry name" value="ADC synthase"/>
    <property type="match status" value="1"/>
</dbReference>
<dbReference type="GO" id="GO:0004049">
    <property type="term" value="F:anthranilate synthase activity"/>
    <property type="evidence" value="ECO:0007669"/>
    <property type="project" value="UniProtKB-EC"/>
</dbReference>
<dbReference type="InterPro" id="IPR006805">
    <property type="entry name" value="Anth_synth_I_N"/>
</dbReference>
<dbReference type="Gene3D" id="3.60.120.10">
    <property type="entry name" value="Anthranilate synthase"/>
    <property type="match status" value="1"/>
</dbReference>
<feature type="domain" description="Anthranilate synthase component I N-terminal" evidence="9">
    <location>
        <begin position="31"/>
        <end position="206"/>
    </location>
</feature>
<dbReference type="PANTHER" id="PTHR11236">
    <property type="entry name" value="AMINOBENZOATE/ANTHRANILATE SYNTHASE"/>
    <property type="match status" value="1"/>
</dbReference>
<dbReference type="NCBIfam" id="TIGR00565">
    <property type="entry name" value="trpE_proteo"/>
    <property type="match status" value="1"/>
</dbReference>
<dbReference type="EC" id="4.1.3.27" evidence="3"/>
<comment type="similarity">
    <text evidence="2">Belongs to the anthranilate synthase component I family.</text>
</comment>
<keyword evidence="11" id="KW-1185">Reference proteome</keyword>
<gene>
    <name evidence="10" type="primary">trpE</name>
    <name evidence="10" type="ORF">CCHOA_11695</name>
</gene>
<evidence type="ECO:0000259" key="8">
    <source>
        <dbReference type="Pfam" id="PF00425"/>
    </source>
</evidence>
<dbReference type="InterPro" id="IPR019999">
    <property type="entry name" value="Anth_synth_I-like"/>
</dbReference>
<evidence type="ECO:0000256" key="2">
    <source>
        <dbReference type="ARBA" id="ARBA00009562"/>
    </source>
</evidence>
<dbReference type="KEGG" id="ccho:CCHOA_11695"/>